<dbReference type="PANTHER" id="PTHR48075">
    <property type="entry name" value="3-HYDROXYACYL-COA DEHYDROGENASE FAMILY PROTEIN"/>
    <property type="match status" value="1"/>
</dbReference>
<dbReference type="SUPFAM" id="SSF51735">
    <property type="entry name" value="NAD(P)-binding Rossmann-fold domains"/>
    <property type="match status" value="1"/>
</dbReference>
<dbReference type="InterPro" id="IPR006176">
    <property type="entry name" value="3-OHacyl-CoA_DH_NAD-bd"/>
</dbReference>
<keyword evidence="3 6" id="KW-0560">Oxidoreductase</keyword>
<comment type="caution">
    <text evidence="6">The sequence shown here is derived from an EMBL/GenBank/DDBJ whole genome shotgun (WGS) entry which is preliminary data.</text>
</comment>
<dbReference type="InterPro" id="IPR008927">
    <property type="entry name" value="6-PGluconate_DH-like_C_sf"/>
</dbReference>
<sequence>MEFNQIGVIGSGTMGGAIAHQAAICGFEVVLVDVDQRFLDRAQARMEKLMDRSISKGKLTEDDKSAILSRIKLTTSMSDVRDCDAVIEAIIEDLDAKKDIFQQLDEILKPEALIASNTSSMSITELASSTNRPEQVAGMHFFNPPQVMKLVEVIRGYKTSDETVSVFKELAIAMKKEPIEVKKDVPGFIVNRIMIPQFIEAIRLVEEGVATPEDIDKAVTLGLNYPMGPFTLQDYAGVDIGLHVMDYFYEEFKDQRFAAPLTLRNLVRAGRVGKKAGAGWYDYNDK</sequence>
<name>A0ABW4MKX7_9BACI</name>
<dbReference type="InterPro" id="IPR013328">
    <property type="entry name" value="6PGD_dom2"/>
</dbReference>
<reference evidence="7" key="1">
    <citation type="journal article" date="2019" name="Int. J. Syst. Evol. Microbiol.">
        <title>The Global Catalogue of Microorganisms (GCM) 10K type strain sequencing project: providing services to taxonomists for standard genome sequencing and annotation.</title>
        <authorList>
            <consortium name="The Broad Institute Genomics Platform"/>
            <consortium name="The Broad Institute Genome Sequencing Center for Infectious Disease"/>
            <person name="Wu L."/>
            <person name="Ma J."/>
        </authorList>
    </citation>
    <scope>NUCLEOTIDE SEQUENCE [LARGE SCALE GENOMIC DNA]</scope>
    <source>
        <strain evidence="7">CCUG 15531</strain>
    </source>
</reference>
<dbReference type="RefSeq" id="WP_388037057.1">
    <property type="nucleotide sequence ID" value="NZ_JBHUEK010000010.1"/>
</dbReference>
<dbReference type="PIRSF" id="PIRSF000105">
    <property type="entry name" value="HCDH"/>
    <property type="match status" value="1"/>
</dbReference>
<comment type="pathway">
    <text evidence="1">Lipid metabolism; butanoate metabolism.</text>
</comment>
<dbReference type="InterPro" id="IPR022694">
    <property type="entry name" value="3-OHacyl-CoA_DH"/>
</dbReference>
<comment type="similarity">
    <text evidence="2">Belongs to the 3-hydroxyacyl-CoA dehydrogenase family.</text>
</comment>
<feature type="domain" description="3-hydroxyacyl-CoA dehydrogenase NAD binding" evidence="5">
    <location>
        <begin position="5"/>
        <end position="184"/>
    </location>
</feature>
<dbReference type="EC" id="1.1.1.35" evidence="6"/>
<evidence type="ECO:0000313" key="6">
    <source>
        <dbReference type="EMBL" id="MFD1778662.1"/>
    </source>
</evidence>
<evidence type="ECO:0000256" key="3">
    <source>
        <dbReference type="ARBA" id="ARBA00023002"/>
    </source>
</evidence>
<keyword evidence="7" id="KW-1185">Reference proteome</keyword>
<evidence type="ECO:0000259" key="5">
    <source>
        <dbReference type="Pfam" id="PF02737"/>
    </source>
</evidence>
<feature type="domain" description="3-hydroxyacyl-CoA dehydrogenase C-terminal" evidence="4">
    <location>
        <begin position="187"/>
        <end position="283"/>
    </location>
</feature>
<evidence type="ECO:0000259" key="4">
    <source>
        <dbReference type="Pfam" id="PF00725"/>
    </source>
</evidence>
<dbReference type="SUPFAM" id="SSF48179">
    <property type="entry name" value="6-phosphogluconate dehydrogenase C-terminal domain-like"/>
    <property type="match status" value="1"/>
</dbReference>
<dbReference type="InterPro" id="IPR036291">
    <property type="entry name" value="NAD(P)-bd_dom_sf"/>
</dbReference>
<organism evidence="6 7">
    <name type="scientific">Fredinandcohnia salidurans</name>
    <dbReference type="NCBI Taxonomy" id="2595041"/>
    <lineage>
        <taxon>Bacteria</taxon>
        <taxon>Bacillati</taxon>
        <taxon>Bacillota</taxon>
        <taxon>Bacilli</taxon>
        <taxon>Bacillales</taxon>
        <taxon>Bacillaceae</taxon>
        <taxon>Fredinandcohnia</taxon>
    </lineage>
</organism>
<evidence type="ECO:0000313" key="7">
    <source>
        <dbReference type="Proteomes" id="UP001597227"/>
    </source>
</evidence>
<gene>
    <name evidence="6" type="ORF">ACFSFW_08285</name>
</gene>
<dbReference type="GO" id="GO:0003857">
    <property type="term" value="F:(3S)-3-hydroxyacyl-CoA dehydrogenase (NAD+) activity"/>
    <property type="evidence" value="ECO:0007669"/>
    <property type="project" value="UniProtKB-EC"/>
</dbReference>
<dbReference type="EMBL" id="JBHUEK010000010">
    <property type="protein sequence ID" value="MFD1778662.1"/>
    <property type="molecule type" value="Genomic_DNA"/>
</dbReference>
<evidence type="ECO:0000256" key="2">
    <source>
        <dbReference type="ARBA" id="ARBA00009463"/>
    </source>
</evidence>
<dbReference type="PANTHER" id="PTHR48075:SF5">
    <property type="entry name" value="3-HYDROXYBUTYRYL-COA DEHYDROGENASE"/>
    <property type="match status" value="1"/>
</dbReference>
<dbReference type="Gene3D" id="1.10.1040.10">
    <property type="entry name" value="N-(1-d-carboxylethyl)-l-norvaline Dehydrogenase, domain 2"/>
    <property type="match status" value="1"/>
</dbReference>
<dbReference type="Proteomes" id="UP001597227">
    <property type="component" value="Unassembled WGS sequence"/>
</dbReference>
<accession>A0ABW4MKX7</accession>
<dbReference type="Pfam" id="PF02737">
    <property type="entry name" value="3HCDH_N"/>
    <property type="match status" value="1"/>
</dbReference>
<dbReference type="Gene3D" id="3.40.50.720">
    <property type="entry name" value="NAD(P)-binding Rossmann-like Domain"/>
    <property type="match status" value="1"/>
</dbReference>
<dbReference type="InterPro" id="IPR006108">
    <property type="entry name" value="3HC_DH_C"/>
</dbReference>
<proteinExistence type="inferred from homology"/>
<dbReference type="Pfam" id="PF00725">
    <property type="entry name" value="3HCDH"/>
    <property type="match status" value="1"/>
</dbReference>
<protein>
    <submittedName>
        <fullName evidence="6">3-hydroxyacyl-CoA dehydrogenase family protein</fullName>
        <ecNumber evidence="6">1.1.1.35</ecNumber>
    </submittedName>
</protein>
<evidence type="ECO:0000256" key="1">
    <source>
        <dbReference type="ARBA" id="ARBA00005086"/>
    </source>
</evidence>